<gene>
    <name evidence="1" type="ORF">MONAX_5E015972</name>
</gene>
<dbReference type="Proteomes" id="UP000335636">
    <property type="component" value="Unassembled WGS sequence"/>
</dbReference>
<reference evidence="1" key="1">
    <citation type="submission" date="2019-04" db="EMBL/GenBank/DDBJ databases">
        <authorList>
            <person name="Alioto T."/>
            <person name="Alioto T."/>
        </authorList>
    </citation>
    <scope>NUCLEOTIDE SEQUENCE [LARGE SCALE GENOMIC DNA]</scope>
</reference>
<protein>
    <submittedName>
        <fullName evidence="1">Uncharacterized protein</fullName>
    </submittedName>
</protein>
<feature type="non-terminal residue" evidence="1">
    <location>
        <position position="1"/>
    </location>
</feature>
<dbReference type="Pfam" id="PF06320">
    <property type="entry name" value="GCN5L1"/>
    <property type="match status" value="1"/>
</dbReference>
<proteinExistence type="predicted"/>
<evidence type="ECO:0000313" key="2">
    <source>
        <dbReference type="Proteomes" id="UP000335636"/>
    </source>
</evidence>
<evidence type="ECO:0000313" key="1">
    <source>
        <dbReference type="EMBL" id="VTJ77213.1"/>
    </source>
</evidence>
<dbReference type="AlphaFoldDB" id="A0A5E4C5M5"/>
<accession>A0A5E4C5M5</accession>
<comment type="caution">
    <text evidence="1">The sequence shown here is derived from an EMBL/GenBank/DDBJ whole genome shotgun (WGS) entry which is preliminary data.</text>
</comment>
<dbReference type="EMBL" id="CABDUW010000950">
    <property type="protein sequence ID" value="VTJ77213.1"/>
    <property type="molecule type" value="Genomic_DNA"/>
</dbReference>
<organism evidence="1 2">
    <name type="scientific">Marmota monax</name>
    <name type="common">Woodchuck</name>
    <dbReference type="NCBI Taxonomy" id="9995"/>
    <lineage>
        <taxon>Eukaryota</taxon>
        <taxon>Metazoa</taxon>
        <taxon>Chordata</taxon>
        <taxon>Craniata</taxon>
        <taxon>Vertebrata</taxon>
        <taxon>Euteleostomi</taxon>
        <taxon>Mammalia</taxon>
        <taxon>Eutheria</taxon>
        <taxon>Euarchontoglires</taxon>
        <taxon>Glires</taxon>
        <taxon>Rodentia</taxon>
        <taxon>Sciuromorpha</taxon>
        <taxon>Sciuridae</taxon>
        <taxon>Xerinae</taxon>
        <taxon>Marmotini</taxon>
        <taxon>Marmota</taxon>
    </lineage>
</organism>
<feature type="non-terminal residue" evidence="1">
    <location>
        <position position="82"/>
    </location>
</feature>
<name>A0A5E4C5M5_MARMO</name>
<sequence>FGFHTSIRGDLAVCLLKEHQAEQKGHKELQKKMRRKTITAATFLAEALVDHLIVRVAQASMNQRKLDHESLQVQAAQSAKQT</sequence>
<keyword evidence="2" id="KW-1185">Reference proteome</keyword>